<dbReference type="VEuPathDB" id="AmoebaDB:NF0055140"/>
<dbReference type="EMBL" id="VFQX01000060">
    <property type="protein sequence ID" value="KAF0973382.1"/>
    <property type="molecule type" value="Genomic_DNA"/>
</dbReference>
<evidence type="ECO:0000259" key="3">
    <source>
        <dbReference type="PROSITE" id="PS01031"/>
    </source>
</evidence>
<reference evidence="4 5" key="1">
    <citation type="journal article" date="2019" name="Sci. Rep.">
        <title>Nanopore sequencing improves the draft genome of the human pathogenic amoeba Naegleria fowleri.</title>
        <authorList>
            <person name="Liechti N."/>
            <person name="Schurch N."/>
            <person name="Bruggmann R."/>
            <person name="Wittwer M."/>
        </authorList>
    </citation>
    <scope>NUCLEOTIDE SEQUENCE [LARGE SCALE GENOMIC DNA]</scope>
    <source>
        <strain evidence="4 5">ATCC 30894</strain>
    </source>
</reference>
<comment type="caution">
    <text evidence="4">The sequence shown here is derived from an EMBL/GenBank/DDBJ whole genome shotgun (WGS) entry which is preliminary data.</text>
</comment>
<evidence type="ECO:0000313" key="5">
    <source>
        <dbReference type="Proteomes" id="UP000444721"/>
    </source>
</evidence>
<evidence type="ECO:0000313" key="4">
    <source>
        <dbReference type="EMBL" id="KAF0973382.1"/>
    </source>
</evidence>
<evidence type="ECO:0000256" key="1">
    <source>
        <dbReference type="PROSITE-ProRule" id="PRU00285"/>
    </source>
</evidence>
<dbReference type="VEuPathDB" id="AmoebaDB:NfTy_092270"/>
<dbReference type="InterPro" id="IPR008978">
    <property type="entry name" value="HSP20-like_chaperone"/>
</dbReference>
<protein>
    <recommendedName>
        <fullName evidence="3">SHSP domain-containing protein</fullName>
    </recommendedName>
</protein>
<dbReference type="SUPFAM" id="SSF49764">
    <property type="entry name" value="HSP20-like chaperones"/>
    <property type="match status" value="1"/>
</dbReference>
<dbReference type="RefSeq" id="XP_044558095.1">
    <property type="nucleotide sequence ID" value="XM_044711901.1"/>
</dbReference>
<proteinExistence type="inferred from homology"/>
<dbReference type="InterPro" id="IPR002068">
    <property type="entry name" value="A-crystallin/Hsp20_dom"/>
</dbReference>
<dbReference type="GeneID" id="68115304"/>
<evidence type="ECO:0000256" key="2">
    <source>
        <dbReference type="RuleBase" id="RU003616"/>
    </source>
</evidence>
<dbReference type="CDD" id="cd06464">
    <property type="entry name" value="ACD_sHsps-like"/>
    <property type="match status" value="1"/>
</dbReference>
<dbReference type="VEuPathDB" id="AmoebaDB:FDP41_008086"/>
<dbReference type="Proteomes" id="UP000444721">
    <property type="component" value="Unassembled WGS sequence"/>
</dbReference>
<dbReference type="Pfam" id="PF00011">
    <property type="entry name" value="HSP20"/>
    <property type="match status" value="1"/>
</dbReference>
<gene>
    <name evidence="4" type="ORF">FDP41_008086</name>
</gene>
<dbReference type="Gene3D" id="2.60.40.790">
    <property type="match status" value="1"/>
</dbReference>
<comment type="similarity">
    <text evidence="1 2">Belongs to the small heat shock protein (HSP20) family.</text>
</comment>
<keyword evidence="5" id="KW-1185">Reference proteome</keyword>
<feature type="domain" description="SHSP" evidence="3">
    <location>
        <begin position="148"/>
        <end position="254"/>
    </location>
</feature>
<accession>A0A6A5BF14</accession>
<dbReference type="PROSITE" id="PS01031">
    <property type="entry name" value="SHSP"/>
    <property type="match status" value="1"/>
</dbReference>
<organism evidence="4 5">
    <name type="scientific">Naegleria fowleri</name>
    <name type="common">Brain eating amoeba</name>
    <dbReference type="NCBI Taxonomy" id="5763"/>
    <lineage>
        <taxon>Eukaryota</taxon>
        <taxon>Discoba</taxon>
        <taxon>Heterolobosea</taxon>
        <taxon>Tetramitia</taxon>
        <taxon>Eutetramitia</taxon>
        <taxon>Vahlkampfiidae</taxon>
        <taxon>Naegleria</taxon>
    </lineage>
</organism>
<sequence length="254" mass="29296">MPSLLLNVSLPRHTAGKTTIKGFAELLDITGNIKRSDENVCEMVVEHIQKEKLSFFLGTVFAHFQDKNIEFLILSIKYLGRKMYTSFKIIENKDWMKNITDCSSDDNTPHPKYNLQRNNETFTQFVEEELEVLQVPPSDISDNEIQRQTTVLNSFRYNMLENNDHYIYEVITPGFKKQELEITKTKRNLYVAGEKKQTRTGRVVYCKIPISGLFRTKIPLPPNHGKILGATQEDGLLVITMAKETFTTEKISIQ</sequence>
<name>A0A6A5BF14_NAEFO</name>
<dbReference type="AlphaFoldDB" id="A0A6A5BF14"/>